<dbReference type="eggNOG" id="ENOG502S1A5">
    <property type="taxonomic scope" value="Eukaryota"/>
</dbReference>
<reference evidence="2 3" key="1">
    <citation type="journal article" date="2011" name="Proc. Natl. Acad. Sci. U.S.A.">
        <title>Evolutionary erosion of yeast sex chromosomes by mating-type switching accidents.</title>
        <authorList>
            <person name="Gordon J.L."/>
            <person name="Armisen D."/>
            <person name="Proux-Wera E."/>
            <person name="Oheigeartaigh S.S."/>
            <person name="Byrne K.P."/>
            <person name="Wolfe K.H."/>
        </authorList>
    </citation>
    <scope>NUCLEOTIDE SEQUENCE [LARGE SCALE GENOMIC DNA]</scope>
    <source>
        <strain evidence="3">ATCC MYA-139 / BCRC 22969 / CBS 8797 / CCRC 22969 / KCTC 17520 / NBRC 10181 / NCYC 3082</strain>
    </source>
</reference>
<name>J7R9I2_HUIN7</name>
<dbReference type="KEGG" id="kng:KNAG_0H00950"/>
<dbReference type="Proteomes" id="UP000006310">
    <property type="component" value="Chromosome 8"/>
</dbReference>
<organism evidence="2 3">
    <name type="scientific">Huiozyma naganishii (strain ATCC MYA-139 / BCRC 22969 / CBS 8797 / KCTC 17520 / NBRC 10181 / NCYC 3082 / Yp74L-3)</name>
    <name type="common">Yeast</name>
    <name type="synonym">Kazachstania naganishii</name>
    <dbReference type="NCBI Taxonomy" id="1071383"/>
    <lineage>
        <taxon>Eukaryota</taxon>
        <taxon>Fungi</taxon>
        <taxon>Dikarya</taxon>
        <taxon>Ascomycota</taxon>
        <taxon>Saccharomycotina</taxon>
        <taxon>Saccharomycetes</taxon>
        <taxon>Saccharomycetales</taxon>
        <taxon>Saccharomycetaceae</taxon>
        <taxon>Huiozyma</taxon>
    </lineage>
</organism>
<feature type="compositionally biased region" description="Basic residues" evidence="1">
    <location>
        <begin position="206"/>
        <end position="217"/>
    </location>
</feature>
<evidence type="ECO:0000313" key="2">
    <source>
        <dbReference type="EMBL" id="CCK71510.1"/>
    </source>
</evidence>
<reference evidence="3" key="2">
    <citation type="submission" date="2012-08" db="EMBL/GenBank/DDBJ databases">
        <title>Genome sequence of Kazachstania naganishii.</title>
        <authorList>
            <person name="Gordon J.L."/>
            <person name="Armisen D."/>
            <person name="Proux-Wera E."/>
            <person name="OhEigeartaigh S.S."/>
            <person name="Byrne K.P."/>
            <person name="Wolfe K.H."/>
        </authorList>
    </citation>
    <scope>NUCLEOTIDE SEQUENCE [LARGE SCALE GENOMIC DNA]</scope>
    <source>
        <strain evidence="3">ATCC MYA-139 / BCRC 22969 / CBS 8797 / CCRC 22969 / KCTC 17520 / NBRC 10181 / NCYC 3082</strain>
    </source>
</reference>
<accession>J7R9I2</accession>
<keyword evidence="3" id="KW-1185">Reference proteome</keyword>
<dbReference type="HOGENOM" id="CLU_811496_0_0_1"/>
<dbReference type="GeneID" id="34527242"/>
<sequence length="342" mass="38294">MLLQNFADFNYYDNEITDFENDFANALIVPGKSTRNLYDIDSPAQQTNDAAIDFNNTFNSGLNSNYLLANDTLYPLQDPFDYDVLDAGATTTPATTTPLGVRNMTNFTTDSAMDSVLSASTTSRSESPESVVSSAFSGEVQKPFNGSRHSVFSTPITFSNNNDFIFDNDFSNILKENDGVVMGRLAEDSPITSNESEKSRSPAGAKKPKRYRARRRGSPAGDGTGPSKRVSDSRLSAVGLAKVLKLNSSEEALQREGVILDIFRNELHYPLGYKTWIRDTTLEERNALIAQLHERVHVHYPEYDKAILETVIRRATYSMMQSRLRRERQKKMRVQQGQKIAL</sequence>
<evidence type="ECO:0000256" key="1">
    <source>
        <dbReference type="SAM" id="MobiDB-lite"/>
    </source>
</evidence>
<dbReference type="RefSeq" id="XP_022465755.1">
    <property type="nucleotide sequence ID" value="XM_022609350.1"/>
</dbReference>
<dbReference type="AlphaFoldDB" id="J7R9I2"/>
<dbReference type="OrthoDB" id="4096434at2759"/>
<evidence type="ECO:0000313" key="3">
    <source>
        <dbReference type="Proteomes" id="UP000006310"/>
    </source>
</evidence>
<dbReference type="EMBL" id="HE978321">
    <property type="protein sequence ID" value="CCK71510.1"/>
    <property type="molecule type" value="Genomic_DNA"/>
</dbReference>
<proteinExistence type="predicted"/>
<feature type="region of interest" description="Disordered" evidence="1">
    <location>
        <begin position="187"/>
        <end position="232"/>
    </location>
</feature>
<protein>
    <recommendedName>
        <fullName evidence="4">YBL029W</fullName>
    </recommendedName>
</protein>
<evidence type="ECO:0008006" key="4">
    <source>
        <dbReference type="Google" id="ProtNLM"/>
    </source>
</evidence>
<gene>
    <name evidence="2" type="primary">KNAG0H00950</name>
    <name evidence="2" type="ordered locus">KNAG_0H00950</name>
</gene>